<proteinExistence type="predicted"/>
<reference evidence="1" key="1">
    <citation type="journal article" date="2014" name="Nat. Commun.">
        <title>The rainbow trout genome provides novel insights into evolution after whole-genome duplication in vertebrates.</title>
        <authorList>
            <person name="Berthelot C."/>
            <person name="Brunet F."/>
            <person name="Chalopin D."/>
            <person name="Juanchich A."/>
            <person name="Bernard M."/>
            <person name="Noel B."/>
            <person name="Bento P."/>
            <person name="Da Silva C."/>
            <person name="Labadie K."/>
            <person name="Alberti A."/>
            <person name="Aury J.M."/>
            <person name="Louis A."/>
            <person name="Dehais P."/>
            <person name="Bardou P."/>
            <person name="Montfort J."/>
            <person name="Klopp C."/>
            <person name="Cabau C."/>
            <person name="Gaspin C."/>
            <person name="Thorgaard G.H."/>
            <person name="Boussaha M."/>
            <person name="Quillet E."/>
            <person name="Guyomard R."/>
            <person name="Galiana D."/>
            <person name="Bobe J."/>
            <person name="Volff J.N."/>
            <person name="Genet C."/>
            <person name="Wincker P."/>
            <person name="Jaillon O."/>
            <person name="Roest Crollius H."/>
            <person name="Guiguen Y."/>
        </authorList>
    </citation>
    <scope>NUCLEOTIDE SEQUENCE [LARGE SCALE GENOMIC DNA]</scope>
</reference>
<evidence type="ECO:0000313" key="2">
    <source>
        <dbReference type="Proteomes" id="UP000193380"/>
    </source>
</evidence>
<dbReference type="STRING" id="8022.A0A060WZU2"/>
<gene>
    <name evidence="1" type="ORF">GSONMT00058494001</name>
</gene>
<accession>A0A060WZU2</accession>
<dbReference type="Proteomes" id="UP000193380">
    <property type="component" value="Unassembled WGS sequence"/>
</dbReference>
<dbReference type="AlphaFoldDB" id="A0A060WZU2"/>
<evidence type="ECO:0000313" key="1">
    <source>
        <dbReference type="EMBL" id="CDQ72522.1"/>
    </source>
</evidence>
<dbReference type="InterPro" id="IPR016024">
    <property type="entry name" value="ARM-type_fold"/>
</dbReference>
<dbReference type="InterPro" id="IPR011989">
    <property type="entry name" value="ARM-like"/>
</dbReference>
<dbReference type="Pfam" id="PF25571">
    <property type="entry name" value="TPR_CCP1_N"/>
    <property type="match status" value="1"/>
</dbReference>
<organism evidence="1 2">
    <name type="scientific">Oncorhynchus mykiss</name>
    <name type="common">Rainbow trout</name>
    <name type="synonym">Salmo gairdneri</name>
    <dbReference type="NCBI Taxonomy" id="8022"/>
    <lineage>
        <taxon>Eukaryota</taxon>
        <taxon>Metazoa</taxon>
        <taxon>Chordata</taxon>
        <taxon>Craniata</taxon>
        <taxon>Vertebrata</taxon>
        <taxon>Euteleostomi</taxon>
        <taxon>Actinopterygii</taxon>
        <taxon>Neopterygii</taxon>
        <taxon>Teleostei</taxon>
        <taxon>Protacanthopterygii</taxon>
        <taxon>Salmoniformes</taxon>
        <taxon>Salmonidae</taxon>
        <taxon>Salmoninae</taxon>
        <taxon>Oncorhynchus</taxon>
    </lineage>
</organism>
<dbReference type="EMBL" id="FR904840">
    <property type="protein sequence ID" value="CDQ72522.1"/>
    <property type="molecule type" value="Genomic_DNA"/>
</dbReference>
<name>A0A060WZU2_ONCMY</name>
<evidence type="ECO:0008006" key="3">
    <source>
        <dbReference type="Google" id="ProtNLM"/>
    </source>
</evidence>
<dbReference type="SUPFAM" id="SSF48371">
    <property type="entry name" value="ARM repeat"/>
    <property type="match status" value="1"/>
</dbReference>
<dbReference type="PaxDb" id="8022-A0A060WZU2"/>
<reference evidence="1" key="2">
    <citation type="submission" date="2014-03" db="EMBL/GenBank/DDBJ databases">
        <authorList>
            <person name="Genoscope - CEA"/>
        </authorList>
    </citation>
    <scope>NUCLEOTIDE SEQUENCE</scope>
</reference>
<sequence length="195" mass="21439">MHHYSKCSNFTWNGTLKELGNYSSSERVRASMAAPGSSSGLEVLLSTLQNAGDIESTLNILNVLDELLSAGTDRRITYMISKGGSEALLSALVTTARTFSPNFTILLPLLHLLAKVGHRDRRIGMKAEKAEAVLPTLTLLKQNVKHTRRTAACLWVLQVFCSSVTTATLLGQNRGLDVIFRLIPPHTTRHKRTVK</sequence>
<dbReference type="Gene3D" id="1.25.10.10">
    <property type="entry name" value="Leucine-rich Repeat Variant"/>
    <property type="match status" value="1"/>
</dbReference>
<protein>
    <recommendedName>
        <fullName evidence="3">Armadillo repeat-containing domain-containing protein</fullName>
    </recommendedName>
</protein>